<dbReference type="Pfam" id="PF09932">
    <property type="entry name" value="DUF2164"/>
    <property type="match status" value="1"/>
</dbReference>
<evidence type="ECO:0000313" key="2">
    <source>
        <dbReference type="Proteomes" id="UP000245202"/>
    </source>
</evidence>
<comment type="caution">
    <text evidence="1">The sequence shown here is derived from an EMBL/GenBank/DDBJ whole genome shotgun (WGS) entry which is preliminary data.</text>
</comment>
<sequence>MSVTRMPRETKQLLVSSIRQYLETELDKEIGELAGEQFLDYLMSELTPHIYNGAIDDARKLLEERMAAADDDLYALKKPLLNGRR</sequence>
<reference evidence="1 2" key="1">
    <citation type="submission" date="2017-08" db="EMBL/GenBank/DDBJ databases">
        <title>Substantial Increase in Enzyme Production by Combined Drug-Resistance Mutations in Paenibacillus agaridevorans.</title>
        <authorList>
            <person name="Tanaka Y."/>
            <person name="Funane K."/>
            <person name="Hosaka T."/>
            <person name="Shiwa Y."/>
            <person name="Fujita N."/>
            <person name="Miyazaki T."/>
            <person name="Yoshikawa H."/>
            <person name="Murakami K."/>
            <person name="Kasahara K."/>
            <person name="Inaoka T."/>
            <person name="Hiraga Y."/>
            <person name="Ochi K."/>
        </authorList>
    </citation>
    <scope>NUCLEOTIDE SEQUENCE [LARGE SCALE GENOMIC DNA]</scope>
    <source>
        <strain evidence="1 2">T-3040</strain>
    </source>
</reference>
<protein>
    <recommendedName>
        <fullName evidence="3">DUF2164 domain-containing protein</fullName>
    </recommendedName>
</protein>
<keyword evidence="2" id="KW-1185">Reference proteome</keyword>
<accession>A0A2R5ETP3</accession>
<proteinExistence type="predicted"/>
<organism evidence="1 2">
    <name type="scientific">Paenibacillus agaridevorans</name>
    <dbReference type="NCBI Taxonomy" id="171404"/>
    <lineage>
        <taxon>Bacteria</taxon>
        <taxon>Bacillati</taxon>
        <taxon>Bacillota</taxon>
        <taxon>Bacilli</taxon>
        <taxon>Bacillales</taxon>
        <taxon>Paenibacillaceae</taxon>
        <taxon>Paenibacillus</taxon>
    </lineage>
</organism>
<evidence type="ECO:0000313" key="1">
    <source>
        <dbReference type="EMBL" id="GBG09049.1"/>
    </source>
</evidence>
<dbReference type="AlphaFoldDB" id="A0A2R5ETP3"/>
<name>A0A2R5ETP3_9BACL</name>
<dbReference type="Proteomes" id="UP000245202">
    <property type="component" value="Unassembled WGS sequence"/>
</dbReference>
<dbReference type="EMBL" id="BDQX01000191">
    <property type="protein sequence ID" value="GBG09049.1"/>
    <property type="molecule type" value="Genomic_DNA"/>
</dbReference>
<evidence type="ECO:0008006" key="3">
    <source>
        <dbReference type="Google" id="ProtNLM"/>
    </source>
</evidence>
<dbReference type="RefSeq" id="WP_258235043.1">
    <property type="nucleotide sequence ID" value="NZ_BDQX01000191.1"/>
</dbReference>
<dbReference type="InterPro" id="IPR018680">
    <property type="entry name" value="DUF2164"/>
</dbReference>
<gene>
    <name evidence="1" type="ORF">PAT3040_03672</name>
</gene>